<evidence type="ECO:0000313" key="1">
    <source>
        <dbReference type="EMBL" id="EGJ49559.1"/>
    </source>
</evidence>
<dbReference type="Proteomes" id="UP000007844">
    <property type="component" value="Chromosome"/>
</dbReference>
<dbReference type="KEGG" id="daf:Desaf_1220"/>
<keyword evidence="2" id="KW-1185">Reference proteome</keyword>
<dbReference type="Gene3D" id="6.20.20.10">
    <property type="match status" value="1"/>
</dbReference>
<name>F3YYB5_DESAF</name>
<dbReference type="EMBL" id="CP003221">
    <property type="protein sequence ID" value="EGJ49559.1"/>
    <property type="molecule type" value="Genomic_DNA"/>
</dbReference>
<sequence>MEERKVEKVQCPTCDGTGEWKGEECPECGGEKVVNRVYCWTCGKASRTIDLEKCDFCDDTGHVAGID</sequence>
<dbReference type="SUPFAM" id="SSF57938">
    <property type="entry name" value="DnaJ/Hsp40 cysteine-rich domain"/>
    <property type="match status" value="1"/>
</dbReference>
<accession>F3YYB5</accession>
<dbReference type="AlphaFoldDB" id="F3YYB5"/>
<evidence type="ECO:0000313" key="2">
    <source>
        <dbReference type="Proteomes" id="UP000007844"/>
    </source>
</evidence>
<reference evidence="1 2" key="1">
    <citation type="journal article" date="2011" name="J. Bacteriol.">
        <title>Genome sequence of the mercury-methylating and pleomorphic Desulfovibrio africanus Strain Walvis Bay.</title>
        <authorList>
            <person name="Brown S.D."/>
            <person name="Wall J.D."/>
            <person name="Kucken A.M."/>
            <person name="Gilmour C.C."/>
            <person name="Podar M."/>
            <person name="Brandt C.C."/>
            <person name="Teshima H."/>
            <person name="Detter J.C."/>
            <person name="Han C.S."/>
            <person name="Land M.L."/>
            <person name="Lucas S."/>
            <person name="Han J."/>
            <person name="Pennacchio L."/>
            <person name="Nolan M."/>
            <person name="Pitluck S."/>
            <person name="Woyke T."/>
            <person name="Goodwin L."/>
            <person name="Palumbo A.V."/>
            <person name="Elias D.A."/>
        </authorList>
    </citation>
    <scope>NUCLEOTIDE SEQUENCE [LARGE SCALE GENOMIC DNA]</scope>
    <source>
        <strain evidence="1 2">Walvis Bay</strain>
    </source>
</reference>
<organism evidence="1 2">
    <name type="scientific">Desulfocurvibacter africanus subsp. africanus str. Walvis Bay</name>
    <dbReference type="NCBI Taxonomy" id="690850"/>
    <lineage>
        <taxon>Bacteria</taxon>
        <taxon>Pseudomonadati</taxon>
        <taxon>Thermodesulfobacteriota</taxon>
        <taxon>Desulfovibrionia</taxon>
        <taxon>Desulfovibrionales</taxon>
        <taxon>Desulfovibrionaceae</taxon>
        <taxon>Desulfocurvibacter</taxon>
    </lineage>
</organism>
<protein>
    <submittedName>
        <fullName evidence="1">Uncharacterized protein</fullName>
    </submittedName>
</protein>
<dbReference type="HOGENOM" id="CLU_2805376_0_0_7"/>
<gene>
    <name evidence="1" type="ORF">Desaf_1220</name>
</gene>
<dbReference type="InterPro" id="IPR036410">
    <property type="entry name" value="HSP_DnaJ_Cys-rich_dom_sf"/>
</dbReference>
<proteinExistence type="predicted"/>
<dbReference type="RefSeq" id="WP_014259359.1">
    <property type="nucleotide sequence ID" value="NC_016629.1"/>
</dbReference>